<dbReference type="PROSITE" id="PS50181">
    <property type="entry name" value="FBOX"/>
    <property type="match status" value="1"/>
</dbReference>
<dbReference type="AlphaFoldDB" id="A0A9P5XE00"/>
<sequence>MIQEIRATLIDLPVEIFDLIVDELDSRSFLTLARVSRALGQIVLQRMVPATTIDHINFHSELIIGPGAPVTILPAVAASLWTPKITAITYSVQRNEEGHFLDDIRGLSIILFRLPPGSLKSLKVKVAFGHPRPTGRQQLDVSDRGNFQKILGRLLSVAVSIACSRIEISNGRFRIDGGYSISMQCDGSNVFSRLWDDVKFRFRQFHYRTPPPTTLGTRILILETPLFFIDGEFMRRTIKDLRRASRTIQHLTISLPHSHDHGPSGEMMWGFFRLSVRLPHLTSLVLKSRNDTKMSWSILSEFLSHLPNVTSLTLDFSPRLGSRRTPGFIDQKRHLILPKLESLEAHPAFFPWLLPLITHIRKWDLFLPRARGGRRL</sequence>
<protein>
    <recommendedName>
        <fullName evidence="1">F-box domain-containing protein</fullName>
    </recommendedName>
</protein>
<dbReference type="EMBL" id="MU151163">
    <property type="protein sequence ID" value="KAF9448377.1"/>
    <property type="molecule type" value="Genomic_DNA"/>
</dbReference>
<keyword evidence="3" id="KW-1185">Reference proteome</keyword>
<dbReference type="OrthoDB" id="2635672at2759"/>
<name>A0A9P5XE00_9AGAR</name>
<proteinExistence type="predicted"/>
<evidence type="ECO:0000259" key="1">
    <source>
        <dbReference type="PROSITE" id="PS50181"/>
    </source>
</evidence>
<accession>A0A9P5XE00</accession>
<organism evidence="2 3">
    <name type="scientific">Macrolepiota fuliginosa MF-IS2</name>
    <dbReference type="NCBI Taxonomy" id="1400762"/>
    <lineage>
        <taxon>Eukaryota</taxon>
        <taxon>Fungi</taxon>
        <taxon>Dikarya</taxon>
        <taxon>Basidiomycota</taxon>
        <taxon>Agaricomycotina</taxon>
        <taxon>Agaricomycetes</taxon>
        <taxon>Agaricomycetidae</taxon>
        <taxon>Agaricales</taxon>
        <taxon>Agaricineae</taxon>
        <taxon>Agaricaceae</taxon>
        <taxon>Macrolepiota</taxon>
    </lineage>
</organism>
<gene>
    <name evidence="2" type="ORF">P691DRAFT_775441</name>
</gene>
<dbReference type="Proteomes" id="UP000807342">
    <property type="component" value="Unassembled WGS sequence"/>
</dbReference>
<reference evidence="2" key="1">
    <citation type="submission" date="2020-11" db="EMBL/GenBank/DDBJ databases">
        <authorList>
            <consortium name="DOE Joint Genome Institute"/>
            <person name="Ahrendt S."/>
            <person name="Riley R."/>
            <person name="Andreopoulos W."/>
            <person name="Labutti K."/>
            <person name="Pangilinan J."/>
            <person name="Ruiz-Duenas F.J."/>
            <person name="Barrasa J.M."/>
            <person name="Sanchez-Garcia M."/>
            <person name="Camarero S."/>
            <person name="Miyauchi S."/>
            <person name="Serrano A."/>
            <person name="Linde D."/>
            <person name="Babiker R."/>
            <person name="Drula E."/>
            <person name="Ayuso-Fernandez I."/>
            <person name="Pacheco R."/>
            <person name="Padilla G."/>
            <person name="Ferreira P."/>
            <person name="Barriuso J."/>
            <person name="Kellner H."/>
            <person name="Castanera R."/>
            <person name="Alfaro M."/>
            <person name="Ramirez L."/>
            <person name="Pisabarro A.G."/>
            <person name="Kuo A."/>
            <person name="Tritt A."/>
            <person name="Lipzen A."/>
            <person name="He G."/>
            <person name="Yan M."/>
            <person name="Ng V."/>
            <person name="Cullen D."/>
            <person name="Martin F."/>
            <person name="Rosso M.-N."/>
            <person name="Henrissat B."/>
            <person name="Hibbett D."/>
            <person name="Martinez A.T."/>
            <person name="Grigoriev I.V."/>
        </authorList>
    </citation>
    <scope>NUCLEOTIDE SEQUENCE</scope>
    <source>
        <strain evidence="2">MF-IS2</strain>
    </source>
</reference>
<comment type="caution">
    <text evidence="2">The sequence shown here is derived from an EMBL/GenBank/DDBJ whole genome shotgun (WGS) entry which is preliminary data.</text>
</comment>
<evidence type="ECO:0000313" key="3">
    <source>
        <dbReference type="Proteomes" id="UP000807342"/>
    </source>
</evidence>
<evidence type="ECO:0000313" key="2">
    <source>
        <dbReference type="EMBL" id="KAF9448377.1"/>
    </source>
</evidence>
<dbReference type="InterPro" id="IPR001810">
    <property type="entry name" value="F-box_dom"/>
</dbReference>
<feature type="domain" description="F-box" evidence="1">
    <location>
        <begin position="6"/>
        <end position="56"/>
    </location>
</feature>